<gene>
    <name evidence="2" type="ORF">KS419_02740</name>
</gene>
<feature type="transmembrane region" description="Helical" evidence="1">
    <location>
        <begin position="52"/>
        <end position="74"/>
    </location>
</feature>
<reference evidence="2 3" key="1">
    <citation type="submission" date="2021-06" db="EMBL/GenBank/DDBJ databases">
        <title>Bacillus sp. RD4P76, an endophyte from a halophyte.</title>
        <authorList>
            <person name="Sun J.-Q."/>
        </authorList>
    </citation>
    <scope>NUCLEOTIDE SEQUENCE [LARGE SCALE GENOMIC DNA]</scope>
    <source>
        <strain evidence="2 3">CGMCC 1.15917</strain>
    </source>
</reference>
<feature type="transmembrane region" description="Helical" evidence="1">
    <location>
        <begin position="7"/>
        <end position="40"/>
    </location>
</feature>
<name>A0ABS6JDY7_9BACI</name>
<keyword evidence="1" id="KW-0472">Membrane</keyword>
<evidence type="ECO:0000313" key="3">
    <source>
        <dbReference type="Proteomes" id="UP000784880"/>
    </source>
</evidence>
<protein>
    <submittedName>
        <fullName evidence="2">DUF456 domain-containing protein</fullName>
    </submittedName>
</protein>
<evidence type="ECO:0000313" key="2">
    <source>
        <dbReference type="EMBL" id="MBU9710660.1"/>
    </source>
</evidence>
<keyword evidence="3" id="KW-1185">Reference proteome</keyword>
<keyword evidence="1" id="KW-1133">Transmembrane helix</keyword>
<dbReference type="EMBL" id="JAHQCS010000042">
    <property type="protein sequence ID" value="MBU9710660.1"/>
    <property type="molecule type" value="Genomic_DNA"/>
</dbReference>
<dbReference type="PANTHER" id="PTHR39165:SF1">
    <property type="entry name" value="DUF456 DOMAIN-CONTAINING PROTEIN"/>
    <property type="match status" value="1"/>
</dbReference>
<sequence length="161" mass="18151">MEIFLWILIVVFFIVSFIGLIYPIIPAILMIWGGIAIFHFFINPDALSWWTWMSAIILTILIFLADLLTNLYFVKKYGGSKASMRAATIGLIIGCFVIPPFGILIVPFILVFIVEMVQDRTWKESFKVSIGTLLAFLSSTFAKGLIQLTIIIIFLIDVLLG</sequence>
<comment type="caution">
    <text evidence="2">The sequence shown here is derived from an EMBL/GenBank/DDBJ whole genome shotgun (WGS) entry which is preliminary data.</text>
</comment>
<keyword evidence="1" id="KW-0812">Transmembrane</keyword>
<dbReference type="InterPro" id="IPR007403">
    <property type="entry name" value="DUF456"/>
</dbReference>
<proteinExistence type="predicted"/>
<dbReference type="RefSeq" id="WP_217064556.1">
    <property type="nucleotide sequence ID" value="NZ_JAHQCS010000042.1"/>
</dbReference>
<dbReference type="Pfam" id="PF04306">
    <property type="entry name" value="DUF456"/>
    <property type="match status" value="1"/>
</dbReference>
<dbReference type="Proteomes" id="UP000784880">
    <property type="component" value="Unassembled WGS sequence"/>
</dbReference>
<evidence type="ECO:0000256" key="1">
    <source>
        <dbReference type="SAM" id="Phobius"/>
    </source>
</evidence>
<feature type="transmembrane region" description="Helical" evidence="1">
    <location>
        <begin position="133"/>
        <end position="160"/>
    </location>
</feature>
<feature type="transmembrane region" description="Helical" evidence="1">
    <location>
        <begin position="86"/>
        <end position="113"/>
    </location>
</feature>
<accession>A0ABS6JDY7</accession>
<organism evidence="2 3">
    <name type="scientific">Evansella tamaricis</name>
    <dbReference type="NCBI Taxonomy" id="2069301"/>
    <lineage>
        <taxon>Bacteria</taxon>
        <taxon>Bacillati</taxon>
        <taxon>Bacillota</taxon>
        <taxon>Bacilli</taxon>
        <taxon>Bacillales</taxon>
        <taxon>Bacillaceae</taxon>
        <taxon>Evansella</taxon>
    </lineage>
</organism>
<dbReference type="PANTHER" id="PTHR39165">
    <property type="entry name" value="IG HYPOTHETICAL 17883"/>
    <property type="match status" value="1"/>
</dbReference>